<comment type="subcellular location">
    <subcellularLocation>
        <location evidence="1">Cell membrane</location>
    </subcellularLocation>
</comment>
<dbReference type="Pfam" id="PF07714">
    <property type="entry name" value="PK_Tyr_Ser-Thr"/>
    <property type="match status" value="1"/>
</dbReference>
<gene>
    <name evidence="4" type="ORF">Tci_371046</name>
</gene>
<comment type="caution">
    <text evidence="4">The sequence shown here is derived from an EMBL/GenBank/DDBJ whole genome shotgun (WGS) entry which is preliminary data.</text>
</comment>
<dbReference type="Gene3D" id="1.10.510.10">
    <property type="entry name" value="Transferase(Phosphotransferase) domain 1"/>
    <property type="match status" value="1"/>
</dbReference>
<name>A0A699HEH1_TANCI</name>
<organism evidence="4">
    <name type="scientific">Tanacetum cinerariifolium</name>
    <name type="common">Dalmatian daisy</name>
    <name type="synonym">Chrysanthemum cinerariifolium</name>
    <dbReference type="NCBI Taxonomy" id="118510"/>
    <lineage>
        <taxon>Eukaryota</taxon>
        <taxon>Viridiplantae</taxon>
        <taxon>Streptophyta</taxon>
        <taxon>Embryophyta</taxon>
        <taxon>Tracheophyta</taxon>
        <taxon>Spermatophyta</taxon>
        <taxon>Magnoliopsida</taxon>
        <taxon>eudicotyledons</taxon>
        <taxon>Gunneridae</taxon>
        <taxon>Pentapetalae</taxon>
        <taxon>asterids</taxon>
        <taxon>campanulids</taxon>
        <taxon>Asterales</taxon>
        <taxon>Asteraceae</taxon>
        <taxon>Asteroideae</taxon>
        <taxon>Anthemideae</taxon>
        <taxon>Anthemidinae</taxon>
        <taxon>Tanacetum</taxon>
    </lineage>
</organism>
<dbReference type="GO" id="GO:0005524">
    <property type="term" value="F:ATP binding"/>
    <property type="evidence" value="ECO:0007669"/>
    <property type="project" value="InterPro"/>
</dbReference>
<dbReference type="InterPro" id="IPR050823">
    <property type="entry name" value="Plant_Ser_Thr_Prot_Kinase"/>
</dbReference>
<evidence type="ECO:0000313" key="4">
    <source>
        <dbReference type="EMBL" id="GEX99071.1"/>
    </source>
</evidence>
<dbReference type="EMBL" id="BKCJ010143924">
    <property type="protein sequence ID" value="GEX99071.1"/>
    <property type="molecule type" value="Genomic_DNA"/>
</dbReference>
<dbReference type="PANTHER" id="PTHR45621">
    <property type="entry name" value="OS01G0588500 PROTEIN-RELATED"/>
    <property type="match status" value="1"/>
</dbReference>
<dbReference type="GO" id="GO:0005886">
    <property type="term" value="C:plasma membrane"/>
    <property type="evidence" value="ECO:0007669"/>
    <property type="project" value="UniProtKB-SubCell"/>
</dbReference>
<dbReference type="GO" id="GO:0004672">
    <property type="term" value="F:protein kinase activity"/>
    <property type="evidence" value="ECO:0007669"/>
    <property type="project" value="InterPro"/>
</dbReference>
<keyword evidence="4" id="KW-0675">Receptor</keyword>
<reference evidence="4" key="1">
    <citation type="journal article" date="2019" name="Sci. Rep.">
        <title>Draft genome of Tanacetum cinerariifolium, the natural source of mosquito coil.</title>
        <authorList>
            <person name="Yamashiro T."/>
            <person name="Shiraishi A."/>
            <person name="Satake H."/>
            <person name="Nakayama K."/>
        </authorList>
    </citation>
    <scope>NUCLEOTIDE SEQUENCE</scope>
</reference>
<dbReference type="InterPro" id="IPR001245">
    <property type="entry name" value="Ser-Thr/Tyr_kinase_cat_dom"/>
</dbReference>
<sequence>ADIKVLGLLDHPNIVKIIGYCIEEDHYRLLVCEYMDRGCLGRLLLGRTRTKYYEDRLPWSIRLKVAVGFAKGLAYLHSLENWNAKLCMTWLAKSGLLDADSCVSLQVRSTSGYAAPEYFATGDLTTASNIYTFGVVLLEILTWRQCIDKNLPLSEQILAESVKRNLSRKQRIQLIIDPNIDGQYSPDLATRAVKLAMKCLLEEPKQRPTASDVVRELEELQD</sequence>
<dbReference type="InterPro" id="IPR011009">
    <property type="entry name" value="Kinase-like_dom_sf"/>
</dbReference>
<keyword evidence="2" id="KW-0472">Membrane</keyword>
<protein>
    <submittedName>
        <fullName evidence="4">Receptor-like cytoplasmic kinase 176</fullName>
    </submittedName>
</protein>
<keyword evidence="4" id="KW-0418">Kinase</keyword>
<evidence type="ECO:0000256" key="2">
    <source>
        <dbReference type="ARBA" id="ARBA00022475"/>
    </source>
</evidence>
<keyword evidence="2" id="KW-1003">Cell membrane</keyword>
<evidence type="ECO:0000256" key="1">
    <source>
        <dbReference type="ARBA" id="ARBA00004236"/>
    </source>
</evidence>
<dbReference type="Pfam" id="PF00069">
    <property type="entry name" value="Pkinase"/>
    <property type="match status" value="1"/>
</dbReference>
<dbReference type="AlphaFoldDB" id="A0A699HEH1"/>
<dbReference type="PROSITE" id="PS50011">
    <property type="entry name" value="PROTEIN_KINASE_DOM"/>
    <property type="match status" value="1"/>
</dbReference>
<dbReference type="InterPro" id="IPR000719">
    <property type="entry name" value="Prot_kinase_dom"/>
</dbReference>
<dbReference type="SUPFAM" id="SSF56112">
    <property type="entry name" value="Protein kinase-like (PK-like)"/>
    <property type="match status" value="1"/>
</dbReference>
<keyword evidence="4" id="KW-0808">Transferase</keyword>
<feature type="non-terminal residue" evidence="4">
    <location>
        <position position="1"/>
    </location>
</feature>
<accession>A0A699HEH1</accession>
<dbReference type="Gene3D" id="3.30.200.20">
    <property type="entry name" value="Phosphorylase Kinase, domain 1"/>
    <property type="match status" value="1"/>
</dbReference>
<evidence type="ECO:0000259" key="3">
    <source>
        <dbReference type="PROSITE" id="PS50011"/>
    </source>
</evidence>
<proteinExistence type="predicted"/>
<feature type="domain" description="Protein kinase" evidence="3">
    <location>
        <begin position="1"/>
        <end position="220"/>
    </location>
</feature>